<evidence type="ECO:0000313" key="1">
    <source>
        <dbReference type="EMBL" id="BAI69346.1"/>
    </source>
</evidence>
<gene>
    <name evidence="1" type="ordered locus">HTH_0887</name>
</gene>
<proteinExistence type="predicted"/>
<dbReference type="KEGG" id="hte:Hydth_0887"/>
<dbReference type="AlphaFoldDB" id="D3DHP4"/>
<name>D3DHP4_HYDTT</name>
<dbReference type="STRING" id="608538.HTH_0887"/>
<evidence type="ECO:0000313" key="2">
    <source>
        <dbReference type="Proteomes" id="UP000002574"/>
    </source>
</evidence>
<sequence length="191" mass="22325">MSLKLPYYILKESSWEEPIGSVYYYDTLLGRYTTQTEYAYPYAYSVLEYYFPTDPLSTFNFPYTASAKLRIFVNNTNYASALLRIHTANSIKAKLRIQTENKAQAKLRIETRGPAQAKLYIMTFRASPRPQARLRIFADNSNYASALLRIETKRLEPAQAKLRIRTRTYNRKISMPDYYAFYNISTHGFLP</sequence>
<accession>D3DHP4</accession>
<dbReference type="RefSeq" id="WP_012963526.1">
    <property type="nucleotide sequence ID" value="NC_013799.1"/>
</dbReference>
<protein>
    <submittedName>
        <fullName evidence="1">Uncharacterized protein</fullName>
    </submittedName>
</protein>
<dbReference type="Proteomes" id="UP000002574">
    <property type="component" value="Chromosome"/>
</dbReference>
<keyword evidence="2" id="KW-1185">Reference proteome</keyword>
<reference evidence="1 2" key="1">
    <citation type="journal article" date="2010" name="J. Bacteriol.">
        <title>Complete genome sequence of the thermophilic, obligately chemolithoautotrophic hydrogen-oxidizing bacterium Hydrogenobacter thermophilus TK-6.</title>
        <authorList>
            <person name="Arai H."/>
            <person name="Kanbe H."/>
            <person name="Ishii M."/>
            <person name="Igarashi Y."/>
        </authorList>
    </citation>
    <scope>NUCLEOTIDE SEQUENCE [LARGE SCALE GENOMIC DNA]</scope>
    <source>
        <strain evidence="2">DSM 6534 / IAM 12695 / TK-6 [Tokyo]</strain>
    </source>
</reference>
<dbReference type="EMBL" id="AP011112">
    <property type="protein sequence ID" value="BAI69346.1"/>
    <property type="molecule type" value="Genomic_DNA"/>
</dbReference>
<organism evidence="1 2">
    <name type="scientific">Hydrogenobacter thermophilus (strain DSM 6534 / IAM 12695 / TK-6)</name>
    <dbReference type="NCBI Taxonomy" id="608538"/>
    <lineage>
        <taxon>Bacteria</taxon>
        <taxon>Pseudomonadati</taxon>
        <taxon>Aquificota</taxon>
        <taxon>Aquificia</taxon>
        <taxon>Aquificales</taxon>
        <taxon>Aquificaceae</taxon>
        <taxon>Hydrogenobacter</taxon>
    </lineage>
</organism>
<dbReference type="KEGG" id="hth:HTH_0887"/>